<organism evidence="2">
    <name type="scientific">Haptolina ericina</name>
    <dbReference type="NCBI Taxonomy" id="156174"/>
    <lineage>
        <taxon>Eukaryota</taxon>
        <taxon>Haptista</taxon>
        <taxon>Haptophyta</taxon>
        <taxon>Prymnesiophyceae</taxon>
        <taxon>Prymnesiales</taxon>
        <taxon>Prymnesiaceae</taxon>
        <taxon>Haptolina</taxon>
    </lineage>
</organism>
<gene>
    <name evidence="2" type="ORF">HERI1096_LOCUS15704</name>
</gene>
<dbReference type="EMBL" id="HBHX01028125">
    <property type="protein sequence ID" value="CAE0115019.1"/>
    <property type="molecule type" value="Transcribed_RNA"/>
</dbReference>
<feature type="compositionally biased region" description="Basic residues" evidence="1">
    <location>
        <begin position="1"/>
        <end position="18"/>
    </location>
</feature>
<protein>
    <submittedName>
        <fullName evidence="2">Uncharacterized protein</fullName>
    </submittedName>
</protein>
<feature type="region of interest" description="Disordered" evidence="1">
    <location>
        <begin position="1"/>
        <end position="58"/>
    </location>
</feature>
<accession>A0A7S3EZD2</accession>
<feature type="compositionally biased region" description="Acidic residues" evidence="1">
    <location>
        <begin position="29"/>
        <end position="45"/>
    </location>
</feature>
<evidence type="ECO:0000256" key="1">
    <source>
        <dbReference type="SAM" id="MobiDB-lite"/>
    </source>
</evidence>
<sequence>MGGRRHKGIGMNRPKKSKVAVAEVPEVINESEEDSDHEEEPEPEPQPESHTLPAAAPAVPVAADCLAASPAIPTCGTKRQRGRPAQTPLQREEKKVQAAYRAWEQAEDDFDPWCEGATRAMLDAAGCTFENMSEHGKWPAPSLEARLNERCRKKRANIEELWDAYIEAAEKFDEMQLRERYRIAQENHDMRMKLMKLEEENARSRTEQGCLE</sequence>
<feature type="region of interest" description="Disordered" evidence="1">
    <location>
        <begin position="72"/>
        <end position="93"/>
    </location>
</feature>
<proteinExistence type="predicted"/>
<name>A0A7S3EZD2_9EUKA</name>
<feature type="compositionally biased region" description="Low complexity" evidence="1">
    <location>
        <begin position="48"/>
        <end position="58"/>
    </location>
</feature>
<evidence type="ECO:0000313" key="2">
    <source>
        <dbReference type="EMBL" id="CAE0115019.1"/>
    </source>
</evidence>
<reference evidence="2" key="1">
    <citation type="submission" date="2021-01" db="EMBL/GenBank/DDBJ databases">
        <authorList>
            <person name="Corre E."/>
            <person name="Pelletier E."/>
            <person name="Niang G."/>
            <person name="Scheremetjew M."/>
            <person name="Finn R."/>
            <person name="Kale V."/>
            <person name="Holt S."/>
            <person name="Cochrane G."/>
            <person name="Meng A."/>
            <person name="Brown T."/>
            <person name="Cohen L."/>
        </authorList>
    </citation>
    <scope>NUCLEOTIDE SEQUENCE</scope>
    <source>
        <strain evidence="2">CCMP281</strain>
    </source>
</reference>
<dbReference type="AlphaFoldDB" id="A0A7S3EZD2"/>